<dbReference type="PANTHER" id="PTHR12217">
    <property type="entry name" value="EUKARYOTIC TRANSLATION INITIATION FACTOR 2D"/>
    <property type="match status" value="1"/>
</dbReference>
<dbReference type="Gene3D" id="3.30.780.10">
    <property type="entry name" value="SUI1-like domain"/>
    <property type="match status" value="1"/>
</dbReference>
<feature type="domain" description="SUI1" evidence="2">
    <location>
        <begin position="476"/>
        <end position="549"/>
    </location>
</feature>
<evidence type="ECO:0000313" key="5">
    <source>
        <dbReference type="Proteomes" id="UP000195602"/>
    </source>
</evidence>
<proteinExistence type="inferred from homology"/>
<dbReference type="SUPFAM" id="SSF47592">
    <property type="entry name" value="SWIB/MDM2 domain"/>
    <property type="match status" value="1"/>
</dbReference>
<dbReference type="SUPFAM" id="SSF88697">
    <property type="entry name" value="PUA domain-like"/>
    <property type="match status" value="1"/>
</dbReference>
<feature type="domain" description="DM2" evidence="3">
    <location>
        <begin position="369"/>
        <end position="452"/>
    </location>
</feature>
<evidence type="ECO:0000259" key="3">
    <source>
        <dbReference type="PROSITE" id="PS51925"/>
    </source>
</evidence>
<organism evidence="4 5">
    <name type="scientific">Clavispora lusitaniae</name>
    <name type="common">Candida lusitaniae</name>
    <dbReference type="NCBI Taxonomy" id="36911"/>
    <lineage>
        <taxon>Eukaryota</taxon>
        <taxon>Fungi</taxon>
        <taxon>Dikarya</taxon>
        <taxon>Ascomycota</taxon>
        <taxon>Saccharomycotina</taxon>
        <taxon>Pichiomycetes</taxon>
        <taxon>Metschnikowiaceae</taxon>
        <taxon>Clavispora</taxon>
    </lineage>
</organism>
<dbReference type="InterPro" id="IPR039757">
    <property type="entry name" value="EIF2D"/>
</dbReference>
<name>A0AA91PWM0_CLALS</name>
<evidence type="ECO:0000256" key="1">
    <source>
        <dbReference type="ARBA" id="ARBA00010359"/>
    </source>
</evidence>
<dbReference type="Pfam" id="PF25304">
    <property type="entry name" value="WHD_eIF2D"/>
    <property type="match status" value="1"/>
</dbReference>
<comment type="similarity">
    <text evidence="1">Belongs to the eIF2D family.</text>
</comment>
<dbReference type="InterPro" id="IPR001950">
    <property type="entry name" value="SUI1"/>
</dbReference>
<dbReference type="CDD" id="cd11608">
    <property type="entry name" value="eIF2D_C"/>
    <property type="match status" value="1"/>
</dbReference>
<dbReference type="EMBL" id="LYUB02000017">
    <property type="protein sequence ID" value="OVF06895.1"/>
    <property type="molecule type" value="Genomic_DNA"/>
</dbReference>
<dbReference type="InterPro" id="IPR058886">
    <property type="entry name" value="SWIB_eIF2D"/>
</dbReference>
<dbReference type="InterPro" id="IPR048248">
    <property type="entry name" value="PUA_eIF2d-like"/>
</dbReference>
<dbReference type="InterPro" id="IPR015947">
    <property type="entry name" value="PUA-like_sf"/>
</dbReference>
<dbReference type="InterPro" id="IPR057429">
    <property type="entry name" value="WH_eIF2D"/>
</dbReference>
<dbReference type="InterPro" id="IPR039759">
    <property type="entry name" value="eIF2D_SUI1"/>
</dbReference>
<dbReference type="InterPro" id="IPR036885">
    <property type="entry name" value="SWIB_MDM2_dom_sf"/>
</dbReference>
<dbReference type="GO" id="GO:0001731">
    <property type="term" value="P:formation of translation preinitiation complex"/>
    <property type="evidence" value="ECO:0007669"/>
    <property type="project" value="InterPro"/>
</dbReference>
<sequence length="567" mass="63923">MFKKPPQPKPSANIKSSERRNLLTSICTEYDIEKASLSKEDEHALLPATIKQSSYQSIQGHKGIIYYDTEEKPLWFKPRDHPIYPTIYTLWKAAYLLPIILTNEPTIERLMNFANLMLPGCIPPFDKRATKGTLVGVSCYKNPTVIKAIGHCSLNMTQFDDVVDRRGVAVTIIHSLDDELFKLYDRDVVIPSEVNNVKPSAIDSTTESIAEVSLADETAAQEIGEQPPRNETPLEQGNETDITEEELAIENIDNFFIRAFIQCVKQSKIECPITASKIMSEILKCFPRMDPKYCNIKKSSWKKTAKYLKALEKMNYLTLKGKGDDVVVTAITISPEVVANFVPHKTMEDSKTGPTPSKKDSEKKLSVVSLYKPNNKARMIFNKLDKDFQRLYTKQELKTILNEYIKVSSLPNKNNPKMIRLDEVLLSLIGGTEESLPRDKLFDAFLKKFSSNYCVLSPGEEMSRSTPVHKGEPPKVKILTQNVLGRKKTTSIVNFETFFIKPQILAEDLKNLCSGSTAINQSVHNPALTEVMVQGPHGPAIVDYLKNKGVPIAFIDFEDKSKGKKRR</sequence>
<dbReference type="Pfam" id="PF17832">
    <property type="entry name" value="Pre-PUA"/>
    <property type="match status" value="1"/>
</dbReference>
<gene>
    <name evidence="4" type="ORF">A9F13_17g01166</name>
</gene>
<dbReference type="Pfam" id="PF26291">
    <property type="entry name" value="SWIB_eIF2D"/>
    <property type="match status" value="1"/>
</dbReference>
<dbReference type="Pfam" id="PF01253">
    <property type="entry name" value="SUI1"/>
    <property type="match status" value="1"/>
</dbReference>
<dbReference type="InterPro" id="IPR036877">
    <property type="entry name" value="SUI1_dom_sf"/>
</dbReference>
<dbReference type="Pfam" id="PF26292">
    <property type="entry name" value="PUA_elF2D"/>
    <property type="match status" value="1"/>
</dbReference>
<dbReference type="SUPFAM" id="SSF55159">
    <property type="entry name" value="eIF1-like"/>
    <property type="match status" value="1"/>
</dbReference>
<comment type="caution">
    <text evidence="4">The sequence shown here is derived from an EMBL/GenBank/DDBJ whole genome shotgun (WGS) entry which is preliminary data.</text>
</comment>
<dbReference type="Proteomes" id="UP000195602">
    <property type="component" value="Unassembled WGS sequence"/>
</dbReference>
<dbReference type="InterPro" id="IPR041366">
    <property type="entry name" value="Pre-PUA"/>
</dbReference>
<protein>
    <submittedName>
        <fullName evidence="4">Translation machinery-associated protein</fullName>
    </submittedName>
</protein>
<dbReference type="PANTHER" id="PTHR12217:SF4">
    <property type="entry name" value="EUKARYOTIC TRANSLATION INITIATION FACTOR 2D"/>
    <property type="match status" value="1"/>
</dbReference>
<dbReference type="InterPro" id="IPR003121">
    <property type="entry name" value="SWIB_MDM2_domain"/>
</dbReference>
<dbReference type="AlphaFoldDB" id="A0AA91PWM0"/>
<dbReference type="KEGG" id="clus:A9F13_17g01166"/>
<evidence type="ECO:0000313" key="4">
    <source>
        <dbReference type="EMBL" id="OVF06895.1"/>
    </source>
</evidence>
<reference evidence="4 5" key="1">
    <citation type="submission" date="2017-04" db="EMBL/GenBank/DDBJ databases">
        <title>Draft genome of the yeast Clavispora lusitaniae type strain CBS 6936.</title>
        <authorList>
            <person name="Durrens P."/>
            <person name="Klopp C."/>
            <person name="Biteau N."/>
            <person name="Fitton-Ouhabi V."/>
            <person name="Dementhon K."/>
            <person name="Accoceberry I."/>
            <person name="Sherman D.J."/>
            <person name="Noel T."/>
        </authorList>
    </citation>
    <scope>NUCLEOTIDE SEQUENCE [LARGE SCALE GENOMIC DNA]</scope>
    <source>
        <strain evidence="4 5">CBS 6936</strain>
    </source>
</reference>
<evidence type="ECO:0000259" key="2">
    <source>
        <dbReference type="PROSITE" id="PS50296"/>
    </source>
</evidence>
<dbReference type="GO" id="GO:0003743">
    <property type="term" value="F:translation initiation factor activity"/>
    <property type="evidence" value="ECO:0007669"/>
    <property type="project" value="InterPro"/>
</dbReference>
<dbReference type="Gene3D" id="3.10.400.20">
    <property type="match status" value="1"/>
</dbReference>
<dbReference type="PROSITE" id="PS50296">
    <property type="entry name" value="SUI1"/>
    <property type="match status" value="1"/>
</dbReference>
<dbReference type="CDD" id="cd21156">
    <property type="entry name" value="PUA_eIF2d-like"/>
    <property type="match status" value="1"/>
</dbReference>
<dbReference type="PROSITE" id="PS51925">
    <property type="entry name" value="SWIB_MDM2"/>
    <property type="match status" value="1"/>
</dbReference>
<accession>A0AA91PWM0</accession>